<dbReference type="PRINTS" id="PR00111">
    <property type="entry name" value="ABHYDROLASE"/>
</dbReference>
<feature type="domain" description="AB hydrolase-1" evidence="1">
    <location>
        <begin position="63"/>
        <end position="176"/>
    </location>
</feature>
<dbReference type="Gene3D" id="3.40.50.1820">
    <property type="entry name" value="alpha/beta hydrolase"/>
    <property type="match status" value="1"/>
</dbReference>
<dbReference type="Proteomes" id="UP000232149">
    <property type="component" value="Unassembled WGS sequence"/>
</dbReference>
<name>A0A2M9YNX7_9LEPT</name>
<evidence type="ECO:0000259" key="1">
    <source>
        <dbReference type="Pfam" id="PF00561"/>
    </source>
</evidence>
<dbReference type="SUPFAM" id="SSF53474">
    <property type="entry name" value="alpha/beta-Hydrolases"/>
    <property type="match status" value="1"/>
</dbReference>
<comment type="caution">
    <text evidence="2">The sequence shown here is derived from an EMBL/GenBank/DDBJ whole genome shotgun (WGS) entry which is preliminary data.</text>
</comment>
<dbReference type="RefSeq" id="WP_100785708.1">
    <property type="nucleotide sequence ID" value="NZ_NPDU01000001.1"/>
</dbReference>
<dbReference type="InterPro" id="IPR000639">
    <property type="entry name" value="Epox_hydrolase-like"/>
</dbReference>
<dbReference type="Proteomes" id="UP000232188">
    <property type="component" value="Unassembled WGS sequence"/>
</dbReference>
<accession>A0A2M9YNX7</accession>
<dbReference type="GO" id="GO:0003824">
    <property type="term" value="F:catalytic activity"/>
    <property type="evidence" value="ECO:0007669"/>
    <property type="project" value="InterPro"/>
</dbReference>
<sequence>MFQIGSRKKIFLILSFLFLFHCGWFVETIPPGKITDQGEYDRFIKLGEINFHYQDFPGTKGDIFLLHGFGSSTYTWKETIPYLRKSGYRIVTLDMKGFGWSDKPMDGDYRVERLQTEVATFLRTLKLKNVIFVGNSLGGAIAALTAAKDPDLVEKLVLIDAVAPYEMEKPLIIRMSNLPFAAETMKTFYGKWLFEWNLKEVVFDPKTVTDERIGAYFDRLRTLGGIEATVSFSRTFLKGEHRKEFLELVPNIMQRTLILWGKEDAWIPLSIGEQFHKDIRNSEWIVFENCGHIPQEEFPEKTANLILKFISK</sequence>
<gene>
    <name evidence="3" type="ORF">CH376_00615</name>
    <name evidence="2" type="ORF">CH380_10495</name>
</gene>
<dbReference type="AlphaFoldDB" id="A0A2M9YNX7"/>
<dbReference type="InterPro" id="IPR000073">
    <property type="entry name" value="AB_hydrolase_1"/>
</dbReference>
<organism evidence="2 5">
    <name type="scientific">Leptospira adleri</name>
    <dbReference type="NCBI Taxonomy" id="2023186"/>
    <lineage>
        <taxon>Bacteria</taxon>
        <taxon>Pseudomonadati</taxon>
        <taxon>Spirochaetota</taxon>
        <taxon>Spirochaetia</taxon>
        <taxon>Leptospirales</taxon>
        <taxon>Leptospiraceae</taxon>
        <taxon>Leptospira</taxon>
    </lineage>
</organism>
<keyword evidence="4" id="KW-1185">Reference proteome</keyword>
<dbReference type="PANTHER" id="PTHR46438:SF11">
    <property type="entry name" value="LIPASE-RELATED"/>
    <property type="match status" value="1"/>
</dbReference>
<dbReference type="InterPro" id="IPR029058">
    <property type="entry name" value="AB_hydrolase_fold"/>
</dbReference>
<protein>
    <recommendedName>
        <fullName evidence="1">AB hydrolase-1 domain-containing protein</fullName>
    </recommendedName>
</protein>
<evidence type="ECO:0000313" key="2">
    <source>
        <dbReference type="EMBL" id="PJZ53231.1"/>
    </source>
</evidence>
<evidence type="ECO:0000313" key="4">
    <source>
        <dbReference type="Proteomes" id="UP000232149"/>
    </source>
</evidence>
<dbReference type="EMBL" id="NPDU01000001">
    <property type="protein sequence ID" value="PJZ63961.1"/>
    <property type="molecule type" value="Genomic_DNA"/>
</dbReference>
<dbReference type="PRINTS" id="PR00412">
    <property type="entry name" value="EPOXHYDRLASE"/>
</dbReference>
<dbReference type="EMBL" id="NPDV01000008">
    <property type="protein sequence ID" value="PJZ53231.1"/>
    <property type="molecule type" value="Genomic_DNA"/>
</dbReference>
<proteinExistence type="predicted"/>
<evidence type="ECO:0000313" key="5">
    <source>
        <dbReference type="Proteomes" id="UP000232188"/>
    </source>
</evidence>
<dbReference type="PANTHER" id="PTHR46438">
    <property type="entry name" value="ALPHA/BETA-HYDROLASES SUPERFAMILY PROTEIN"/>
    <property type="match status" value="1"/>
</dbReference>
<dbReference type="Pfam" id="PF00561">
    <property type="entry name" value="Abhydrolase_1"/>
    <property type="match status" value="1"/>
</dbReference>
<reference evidence="4 5" key="1">
    <citation type="submission" date="2017-07" db="EMBL/GenBank/DDBJ databases">
        <title>Leptospira spp. isolated from tropical soils.</title>
        <authorList>
            <person name="Thibeaux R."/>
            <person name="Iraola G."/>
            <person name="Ferres I."/>
            <person name="Bierque E."/>
            <person name="Girault D."/>
            <person name="Soupe-Gilbert M.-E."/>
            <person name="Picardeau M."/>
            <person name="Goarant C."/>
        </authorList>
    </citation>
    <scope>NUCLEOTIDE SEQUENCE [LARGE SCALE GENOMIC DNA]</scope>
    <source>
        <strain evidence="2 5">FH2-B-C1</strain>
        <strain evidence="3 4">FH2-B-D1</strain>
    </source>
</reference>
<evidence type="ECO:0000313" key="3">
    <source>
        <dbReference type="EMBL" id="PJZ63961.1"/>
    </source>
</evidence>